<gene>
    <name evidence="1" type="ORF">CEXT_595301</name>
</gene>
<evidence type="ECO:0000313" key="1">
    <source>
        <dbReference type="EMBL" id="GIY60274.1"/>
    </source>
</evidence>
<reference evidence="1 2" key="1">
    <citation type="submission" date="2021-06" db="EMBL/GenBank/DDBJ databases">
        <title>Caerostris extrusa draft genome.</title>
        <authorList>
            <person name="Kono N."/>
            <person name="Arakawa K."/>
        </authorList>
    </citation>
    <scope>NUCLEOTIDE SEQUENCE [LARGE SCALE GENOMIC DNA]</scope>
</reference>
<sequence length="98" mass="11039">MNPCLRLKQNPHPFCTLGTPVIQKDRVARNRSSYELISDNVIKTPANTSPYPPKLISLLPPSLISSPKQPLCPTHCMLKHHHLFHHYATSCRSESQTA</sequence>
<comment type="caution">
    <text evidence="1">The sequence shown here is derived from an EMBL/GenBank/DDBJ whole genome shotgun (WGS) entry which is preliminary data.</text>
</comment>
<dbReference type="EMBL" id="BPLR01013304">
    <property type="protein sequence ID" value="GIY60274.1"/>
    <property type="molecule type" value="Genomic_DNA"/>
</dbReference>
<keyword evidence="2" id="KW-1185">Reference proteome</keyword>
<organism evidence="1 2">
    <name type="scientific">Caerostris extrusa</name>
    <name type="common">Bark spider</name>
    <name type="synonym">Caerostris bankana</name>
    <dbReference type="NCBI Taxonomy" id="172846"/>
    <lineage>
        <taxon>Eukaryota</taxon>
        <taxon>Metazoa</taxon>
        <taxon>Ecdysozoa</taxon>
        <taxon>Arthropoda</taxon>
        <taxon>Chelicerata</taxon>
        <taxon>Arachnida</taxon>
        <taxon>Araneae</taxon>
        <taxon>Araneomorphae</taxon>
        <taxon>Entelegynae</taxon>
        <taxon>Araneoidea</taxon>
        <taxon>Araneidae</taxon>
        <taxon>Caerostris</taxon>
    </lineage>
</organism>
<dbReference type="AlphaFoldDB" id="A0AAV4US05"/>
<name>A0AAV4US05_CAEEX</name>
<accession>A0AAV4US05</accession>
<evidence type="ECO:0000313" key="2">
    <source>
        <dbReference type="Proteomes" id="UP001054945"/>
    </source>
</evidence>
<protein>
    <submittedName>
        <fullName evidence="1">Uncharacterized protein</fullName>
    </submittedName>
</protein>
<proteinExistence type="predicted"/>
<dbReference type="Proteomes" id="UP001054945">
    <property type="component" value="Unassembled WGS sequence"/>
</dbReference>